<protein>
    <submittedName>
        <fullName evidence="2">Uncharacterized protein</fullName>
    </submittedName>
</protein>
<comment type="caution">
    <text evidence="2">The sequence shown here is derived from an EMBL/GenBank/DDBJ whole genome shotgun (WGS) entry which is preliminary data.</text>
</comment>
<dbReference type="EMBL" id="SSMQ01000002">
    <property type="protein sequence ID" value="TKD12719.1"/>
    <property type="molecule type" value="Genomic_DNA"/>
</dbReference>
<feature type="region of interest" description="Disordered" evidence="1">
    <location>
        <begin position="45"/>
        <end position="78"/>
    </location>
</feature>
<keyword evidence="3" id="KW-1185">Reference proteome</keyword>
<dbReference type="RefSeq" id="WP_136927356.1">
    <property type="nucleotide sequence ID" value="NZ_SSMQ01000002.1"/>
</dbReference>
<name>A0A4U1JJ60_9BACT</name>
<gene>
    <name evidence="2" type="ORF">E8A74_02930</name>
</gene>
<proteinExistence type="predicted"/>
<organism evidence="2 3">
    <name type="scientific">Polyangium fumosum</name>
    <dbReference type="NCBI Taxonomy" id="889272"/>
    <lineage>
        <taxon>Bacteria</taxon>
        <taxon>Pseudomonadati</taxon>
        <taxon>Myxococcota</taxon>
        <taxon>Polyangia</taxon>
        <taxon>Polyangiales</taxon>
        <taxon>Polyangiaceae</taxon>
        <taxon>Polyangium</taxon>
    </lineage>
</organism>
<dbReference type="Proteomes" id="UP000309215">
    <property type="component" value="Unassembled WGS sequence"/>
</dbReference>
<reference evidence="2 3" key="1">
    <citation type="submission" date="2019-04" db="EMBL/GenBank/DDBJ databases">
        <authorList>
            <person name="Li Y."/>
            <person name="Wang J."/>
        </authorList>
    </citation>
    <scope>NUCLEOTIDE SEQUENCE [LARGE SCALE GENOMIC DNA]</scope>
    <source>
        <strain evidence="2 3">DSM 14668</strain>
    </source>
</reference>
<evidence type="ECO:0000256" key="1">
    <source>
        <dbReference type="SAM" id="MobiDB-lite"/>
    </source>
</evidence>
<evidence type="ECO:0000313" key="3">
    <source>
        <dbReference type="Proteomes" id="UP000309215"/>
    </source>
</evidence>
<sequence>MTLAMHHFDGVRIRMPMIVAAVAAFILLSAVLLGVASWIVESKGHSASGSMQTSSVSPSDAPDPARLLEDRGRPGRRY</sequence>
<feature type="compositionally biased region" description="Low complexity" evidence="1">
    <location>
        <begin position="54"/>
        <end position="65"/>
    </location>
</feature>
<accession>A0A4U1JJ60</accession>
<feature type="compositionally biased region" description="Basic and acidic residues" evidence="1">
    <location>
        <begin position="66"/>
        <end position="78"/>
    </location>
</feature>
<evidence type="ECO:0000313" key="2">
    <source>
        <dbReference type="EMBL" id="TKD12719.1"/>
    </source>
</evidence>
<dbReference type="AlphaFoldDB" id="A0A4U1JJ60"/>